<accession>A0A0B1P113</accession>
<evidence type="ECO:0000256" key="1">
    <source>
        <dbReference type="SAM" id="MobiDB-lite"/>
    </source>
</evidence>
<comment type="caution">
    <text evidence="2">The sequence shown here is derived from an EMBL/GenBank/DDBJ whole genome shotgun (WGS) entry which is preliminary data.</text>
</comment>
<dbReference type="HOGENOM" id="CLU_018153_0_2_1"/>
<proteinExistence type="predicted"/>
<dbReference type="STRING" id="52586.A0A0B1P113"/>
<feature type="region of interest" description="Disordered" evidence="1">
    <location>
        <begin position="227"/>
        <end position="262"/>
    </location>
</feature>
<feature type="region of interest" description="Disordered" evidence="1">
    <location>
        <begin position="1"/>
        <end position="39"/>
    </location>
</feature>
<dbReference type="EMBL" id="JNVN01003375">
    <property type="protein sequence ID" value="KHJ30985.1"/>
    <property type="molecule type" value="Genomic_DNA"/>
</dbReference>
<gene>
    <name evidence="2" type="ORF">EV44_g4147</name>
</gene>
<name>A0A0B1P113_UNCNE</name>
<sequence>MEMSSHTPPIAPIPSLPQSPFPIATSPSPPSSTTPPNSVVENRKIIKPVLPSKRAAQNAAVIDLTNDKNNRTSSHAYLPQGLTNIVLARQRQERAWHIRLSICTCILSNVESTFSIYKEDIEREEADVIRKYLQKAIAHLVASDNAPQPPEIPIESKSSKMKSLNLPRNSKIIDSHVANSKTPTLPSQNYNHNIKGQVACPKQNENSWVMVARNGHKKARTIVPLASLSTGQSTKHKLLPSYPQHQKRDVHKKKTGKENKSDNRLFVRLPADHEWRILSPAGLREVIVKRLSVSPVSIGLIKPVRSGFALSPSNNESRENLLAAAGGLFMSGATLEAASNWTPILVPTVPRSITMLEGQVEVTKSMLADEIERVSTIRPAFVKLYGASNPDAPHRTWMAFFSEIPRTGFRVFDESGVTRNFKKKQQIEFCKRCNGHHNIRTCSRAPSCGNCGSTMHSQDVCMAATKCRNCGGPHRSDSHRCLARPTRTSKPTKEQLKVYRKAGDREYQAVVRANAAEARALSAEQSDGVNETPNSSQISETNAENSNIAPVTTSTGVEMSL</sequence>
<dbReference type="OMA" id="DDTMANC"/>
<evidence type="ECO:0000313" key="2">
    <source>
        <dbReference type="EMBL" id="KHJ30985.1"/>
    </source>
</evidence>
<feature type="region of interest" description="Disordered" evidence="1">
    <location>
        <begin position="518"/>
        <end position="561"/>
    </location>
</feature>
<dbReference type="AlphaFoldDB" id="A0A0B1P113"/>
<dbReference type="Proteomes" id="UP000030854">
    <property type="component" value="Unassembled WGS sequence"/>
</dbReference>
<keyword evidence="3" id="KW-1185">Reference proteome</keyword>
<organism evidence="2 3">
    <name type="scientific">Uncinula necator</name>
    <name type="common">Grape powdery mildew</name>
    <dbReference type="NCBI Taxonomy" id="52586"/>
    <lineage>
        <taxon>Eukaryota</taxon>
        <taxon>Fungi</taxon>
        <taxon>Dikarya</taxon>
        <taxon>Ascomycota</taxon>
        <taxon>Pezizomycotina</taxon>
        <taxon>Leotiomycetes</taxon>
        <taxon>Erysiphales</taxon>
        <taxon>Erysiphaceae</taxon>
        <taxon>Erysiphe</taxon>
    </lineage>
</organism>
<feature type="compositionally biased region" description="Polar residues" evidence="1">
    <location>
        <begin position="527"/>
        <end position="561"/>
    </location>
</feature>
<reference evidence="2 3" key="1">
    <citation type="journal article" date="2014" name="BMC Genomics">
        <title>Adaptive genomic structural variation in the grape powdery mildew pathogen, Erysiphe necator.</title>
        <authorList>
            <person name="Jones L."/>
            <person name="Riaz S."/>
            <person name="Morales-Cruz A."/>
            <person name="Amrine K.C."/>
            <person name="McGuire B."/>
            <person name="Gubler W.D."/>
            <person name="Walker M.A."/>
            <person name="Cantu D."/>
        </authorList>
    </citation>
    <scope>NUCLEOTIDE SEQUENCE [LARGE SCALE GENOMIC DNA]</scope>
    <source>
        <strain evidence="3">c</strain>
    </source>
</reference>
<protein>
    <submittedName>
        <fullName evidence="2">Putative eka-like protein</fullName>
    </submittedName>
</protein>
<evidence type="ECO:0000313" key="3">
    <source>
        <dbReference type="Proteomes" id="UP000030854"/>
    </source>
</evidence>
<feature type="compositionally biased region" description="Pro residues" evidence="1">
    <location>
        <begin position="9"/>
        <end position="20"/>
    </location>
</feature>